<dbReference type="RefSeq" id="XP_033462996.1">
    <property type="nucleotide sequence ID" value="XM_033600847.1"/>
</dbReference>
<dbReference type="InterPro" id="IPR001138">
    <property type="entry name" value="Zn2Cys6_DnaBD"/>
</dbReference>
<keyword evidence="2" id="KW-0805">Transcription regulation</keyword>
<feature type="region of interest" description="Disordered" evidence="6">
    <location>
        <begin position="73"/>
        <end position="141"/>
    </location>
</feature>
<protein>
    <recommendedName>
        <fullName evidence="7">Zn(2)-C6 fungal-type domain-containing protein</fullName>
    </recommendedName>
</protein>
<reference evidence="9" key="3">
    <citation type="submission" date="2025-08" db="UniProtKB">
        <authorList>
            <consortium name="RefSeq"/>
        </authorList>
    </citation>
    <scope>IDENTIFICATION</scope>
    <source>
        <strain evidence="9">CBS 342.82</strain>
    </source>
</reference>
<dbReference type="AlphaFoldDB" id="A0A6J3MD67"/>
<dbReference type="OrthoDB" id="5226580at2759"/>
<sequence length="345" mass="38497">MERKLTSVSDFEDHNTDQSEAITGNAGSTKRKRQPRNSACQACAVLKMKCAPTASGRCERCIRTGRECRRVDWSHSRRRSHGGVSRFQKPRQSIPLSDLLQPGPALTEPRIATEISSKTQRETSKQEHRSNTPQNGPRSRVGSFASEFAQNLGGFATCEELLEGIEHAFVTHCFSIFHNLSRHFPFIDIPVAVDISSMITHRPLLTVAVCVSTSSARPEAQSRLLRAFRHAVSSKIFLTSEKSLDILLGLLVHIAWSHHSLSHVQLYQHLHLIAAMAADQGLYVPTSSADETPNALERNRALIGSYYLCAHLPEFGLERPNPMRWNDNLFQCARSVARMGHLPSD</sequence>
<dbReference type="GO" id="GO:0005634">
    <property type="term" value="C:nucleus"/>
    <property type="evidence" value="ECO:0007669"/>
    <property type="project" value="UniProtKB-SubCell"/>
</dbReference>
<dbReference type="PANTHER" id="PTHR31845">
    <property type="entry name" value="FINGER DOMAIN PROTEIN, PUTATIVE-RELATED"/>
    <property type="match status" value="1"/>
</dbReference>
<dbReference type="InterPro" id="IPR036864">
    <property type="entry name" value="Zn2-C6_fun-type_DNA-bd_sf"/>
</dbReference>
<evidence type="ECO:0000256" key="4">
    <source>
        <dbReference type="ARBA" id="ARBA00023163"/>
    </source>
</evidence>
<accession>A0A6J3MD67</accession>
<keyword evidence="4" id="KW-0804">Transcription</keyword>
<dbReference type="SUPFAM" id="SSF57701">
    <property type="entry name" value="Zn2/Cys6 DNA-binding domain"/>
    <property type="match status" value="1"/>
</dbReference>
<evidence type="ECO:0000313" key="9">
    <source>
        <dbReference type="RefSeq" id="XP_033462996.1"/>
    </source>
</evidence>
<dbReference type="PANTHER" id="PTHR31845:SF10">
    <property type="entry name" value="ZN(II)2CYS6 TRANSCRIPTION FACTOR (EUROFUNG)"/>
    <property type="match status" value="1"/>
</dbReference>
<keyword evidence="5" id="KW-0539">Nucleus</keyword>
<keyword evidence="3" id="KW-0238">DNA-binding</keyword>
<dbReference type="GO" id="GO:0000981">
    <property type="term" value="F:DNA-binding transcription factor activity, RNA polymerase II-specific"/>
    <property type="evidence" value="ECO:0007669"/>
    <property type="project" value="InterPro"/>
</dbReference>
<evidence type="ECO:0000256" key="3">
    <source>
        <dbReference type="ARBA" id="ARBA00023125"/>
    </source>
</evidence>
<feature type="compositionally biased region" description="Basic and acidic residues" evidence="6">
    <location>
        <begin position="1"/>
        <end position="17"/>
    </location>
</feature>
<evidence type="ECO:0000313" key="8">
    <source>
        <dbReference type="Proteomes" id="UP000504637"/>
    </source>
</evidence>
<dbReference type="GeneID" id="54358647"/>
<feature type="compositionally biased region" description="Basic and acidic residues" evidence="6">
    <location>
        <begin position="119"/>
        <end position="130"/>
    </location>
</feature>
<gene>
    <name evidence="9" type="ORF">K489DRAFT_312274</name>
</gene>
<dbReference type="PROSITE" id="PS00463">
    <property type="entry name" value="ZN2_CY6_FUNGAL_1"/>
    <property type="match status" value="1"/>
</dbReference>
<evidence type="ECO:0000259" key="7">
    <source>
        <dbReference type="PROSITE" id="PS00463"/>
    </source>
</evidence>
<dbReference type="InterPro" id="IPR051089">
    <property type="entry name" value="prtT"/>
</dbReference>
<comment type="subcellular location">
    <subcellularLocation>
        <location evidence="1">Nucleus</location>
    </subcellularLocation>
</comment>
<evidence type="ECO:0000256" key="2">
    <source>
        <dbReference type="ARBA" id="ARBA00023015"/>
    </source>
</evidence>
<feature type="non-terminal residue" evidence="9">
    <location>
        <position position="345"/>
    </location>
</feature>
<feature type="domain" description="Zn(2)-C6 fungal-type" evidence="7">
    <location>
        <begin position="39"/>
        <end position="68"/>
    </location>
</feature>
<name>A0A6J3MD67_9PEZI</name>
<keyword evidence="8" id="KW-1185">Reference proteome</keyword>
<evidence type="ECO:0000256" key="6">
    <source>
        <dbReference type="SAM" id="MobiDB-lite"/>
    </source>
</evidence>
<dbReference type="CDD" id="cd00067">
    <property type="entry name" value="GAL4"/>
    <property type="match status" value="1"/>
</dbReference>
<proteinExistence type="predicted"/>
<organism evidence="9">
    <name type="scientific">Dissoconium aciculare CBS 342.82</name>
    <dbReference type="NCBI Taxonomy" id="1314786"/>
    <lineage>
        <taxon>Eukaryota</taxon>
        <taxon>Fungi</taxon>
        <taxon>Dikarya</taxon>
        <taxon>Ascomycota</taxon>
        <taxon>Pezizomycotina</taxon>
        <taxon>Dothideomycetes</taxon>
        <taxon>Dothideomycetidae</taxon>
        <taxon>Mycosphaerellales</taxon>
        <taxon>Dissoconiaceae</taxon>
        <taxon>Dissoconium</taxon>
    </lineage>
</organism>
<evidence type="ECO:0000256" key="1">
    <source>
        <dbReference type="ARBA" id="ARBA00004123"/>
    </source>
</evidence>
<reference evidence="9" key="1">
    <citation type="submission" date="2020-01" db="EMBL/GenBank/DDBJ databases">
        <authorList>
            <consortium name="DOE Joint Genome Institute"/>
            <person name="Haridas S."/>
            <person name="Albert R."/>
            <person name="Binder M."/>
            <person name="Bloem J."/>
            <person name="Labutti K."/>
            <person name="Salamov A."/>
            <person name="Andreopoulos B."/>
            <person name="Baker S.E."/>
            <person name="Barry K."/>
            <person name="Bills G."/>
            <person name="Bluhm B.H."/>
            <person name="Cannon C."/>
            <person name="Castanera R."/>
            <person name="Culley D.E."/>
            <person name="Daum C."/>
            <person name="Ezra D."/>
            <person name="Gonzalez J.B."/>
            <person name="Henrissat B."/>
            <person name="Kuo A."/>
            <person name="Liang C."/>
            <person name="Lipzen A."/>
            <person name="Lutzoni F."/>
            <person name="Magnuson J."/>
            <person name="Mondo S."/>
            <person name="Nolan M."/>
            <person name="Ohm R."/>
            <person name="Pangilinan J."/>
            <person name="Park H.-J."/>
            <person name="Ramirez L."/>
            <person name="Alfaro M."/>
            <person name="Sun H."/>
            <person name="Tritt A."/>
            <person name="Yoshinaga Y."/>
            <person name="Zwiers L.-H."/>
            <person name="Turgeon B.G."/>
            <person name="Goodwin S.B."/>
            <person name="Spatafora J.W."/>
            <person name="Crous P.W."/>
            <person name="Grigoriev I.V."/>
        </authorList>
    </citation>
    <scope>NUCLEOTIDE SEQUENCE</scope>
    <source>
        <strain evidence="9">CBS 342.82</strain>
    </source>
</reference>
<feature type="region of interest" description="Disordered" evidence="6">
    <location>
        <begin position="1"/>
        <end position="36"/>
    </location>
</feature>
<reference evidence="9" key="2">
    <citation type="submission" date="2020-04" db="EMBL/GenBank/DDBJ databases">
        <authorList>
            <consortium name="NCBI Genome Project"/>
        </authorList>
    </citation>
    <scope>NUCLEOTIDE SEQUENCE</scope>
    <source>
        <strain evidence="9">CBS 342.82</strain>
    </source>
</reference>
<dbReference type="Proteomes" id="UP000504637">
    <property type="component" value="Unplaced"/>
</dbReference>
<dbReference type="GO" id="GO:0008270">
    <property type="term" value="F:zinc ion binding"/>
    <property type="evidence" value="ECO:0007669"/>
    <property type="project" value="InterPro"/>
</dbReference>
<dbReference type="GO" id="GO:0000976">
    <property type="term" value="F:transcription cis-regulatory region binding"/>
    <property type="evidence" value="ECO:0007669"/>
    <property type="project" value="TreeGrafter"/>
</dbReference>
<evidence type="ECO:0000256" key="5">
    <source>
        <dbReference type="ARBA" id="ARBA00023242"/>
    </source>
</evidence>
<feature type="compositionally biased region" description="Polar residues" evidence="6">
    <location>
        <begin position="18"/>
        <end position="28"/>
    </location>
</feature>